<evidence type="ECO:0000256" key="1">
    <source>
        <dbReference type="SAM" id="Phobius"/>
    </source>
</evidence>
<keyword evidence="3" id="KW-1185">Reference proteome</keyword>
<evidence type="ECO:0008006" key="4">
    <source>
        <dbReference type="Google" id="ProtNLM"/>
    </source>
</evidence>
<evidence type="ECO:0000313" key="3">
    <source>
        <dbReference type="Proteomes" id="UP001283361"/>
    </source>
</evidence>
<accession>A0AAE0YVG8</accession>
<name>A0AAE0YVG8_9GAST</name>
<feature type="transmembrane region" description="Helical" evidence="1">
    <location>
        <begin position="6"/>
        <end position="25"/>
    </location>
</feature>
<organism evidence="2 3">
    <name type="scientific">Elysia crispata</name>
    <name type="common">lettuce slug</name>
    <dbReference type="NCBI Taxonomy" id="231223"/>
    <lineage>
        <taxon>Eukaryota</taxon>
        <taxon>Metazoa</taxon>
        <taxon>Spiralia</taxon>
        <taxon>Lophotrochozoa</taxon>
        <taxon>Mollusca</taxon>
        <taxon>Gastropoda</taxon>
        <taxon>Heterobranchia</taxon>
        <taxon>Euthyneura</taxon>
        <taxon>Panpulmonata</taxon>
        <taxon>Sacoglossa</taxon>
        <taxon>Placobranchoidea</taxon>
        <taxon>Plakobranchidae</taxon>
        <taxon>Elysia</taxon>
    </lineage>
</organism>
<keyword evidence="1" id="KW-1133">Transmembrane helix</keyword>
<keyword evidence="1" id="KW-0472">Membrane</keyword>
<gene>
    <name evidence="2" type="ORF">RRG08_063069</name>
</gene>
<comment type="caution">
    <text evidence="2">The sequence shown here is derived from an EMBL/GenBank/DDBJ whole genome shotgun (WGS) entry which is preliminary data.</text>
</comment>
<feature type="transmembrane region" description="Helical" evidence="1">
    <location>
        <begin position="117"/>
        <end position="136"/>
    </location>
</feature>
<proteinExistence type="predicted"/>
<reference evidence="2" key="1">
    <citation type="journal article" date="2023" name="G3 (Bethesda)">
        <title>A reference genome for the long-term kleptoplast-retaining sea slug Elysia crispata morphotype clarki.</title>
        <authorList>
            <person name="Eastman K.E."/>
            <person name="Pendleton A.L."/>
            <person name="Shaikh M.A."/>
            <person name="Suttiyut T."/>
            <person name="Ogas R."/>
            <person name="Tomko P."/>
            <person name="Gavelis G."/>
            <person name="Widhalm J.R."/>
            <person name="Wisecaver J.H."/>
        </authorList>
    </citation>
    <scope>NUCLEOTIDE SEQUENCE</scope>
    <source>
        <strain evidence="2">ECLA1</strain>
    </source>
</reference>
<keyword evidence="1" id="KW-0812">Transmembrane</keyword>
<sequence>MGRAQPWSGVLCFFLLILFFTDILTKIKFLRFQSSFKNNRGFLVAGEDTSVIEFEVSGNNSVHAFIGKNGPQFFYTTTDGVSHKGCMGFDPDTGSCTNRKGVRDACSSKTTGILTKILIGAGVVALLAIFAGVGVICYNKYSGSERVEDEINNPTQSSSPAAGKT</sequence>
<protein>
    <recommendedName>
        <fullName evidence="4">Transmembrane protein</fullName>
    </recommendedName>
</protein>
<dbReference type="Proteomes" id="UP001283361">
    <property type="component" value="Unassembled WGS sequence"/>
</dbReference>
<dbReference type="EMBL" id="JAWDGP010005326">
    <property type="protein sequence ID" value="KAK3757805.1"/>
    <property type="molecule type" value="Genomic_DNA"/>
</dbReference>
<evidence type="ECO:0000313" key="2">
    <source>
        <dbReference type="EMBL" id="KAK3757805.1"/>
    </source>
</evidence>
<dbReference type="AlphaFoldDB" id="A0AAE0YVG8"/>